<dbReference type="Pfam" id="PF17148">
    <property type="entry name" value="DUF5117"/>
    <property type="match status" value="1"/>
</dbReference>
<dbReference type="CDD" id="cd04276">
    <property type="entry name" value="ZnMc_MMP_like_2"/>
    <property type="match status" value="1"/>
</dbReference>
<accession>A0A3B1DWY5</accession>
<protein>
    <recommendedName>
        <fullName evidence="5">DUF5117 domain-containing protein</fullName>
    </recommendedName>
</protein>
<dbReference type="GO" id="GO:0008237">
    <property type="term" value="F:metallopeptidase activity"/>
    <property type="evidence" value="ECO:0007669"/>
    <property type="project" value="InterPro"/>
</dbReference>
<feature type="domain" description="EcxA zinc-binding" evidence="2">
    <location>
        <begin position="623"/>
        <end position="940"/>
    </location>
</feature>
<feature type="compositionally biased region" description="Acidic residues" evidence="1">
    <location>
        <begin position="599"/>
        <end position="619"/>
    </location>
</feature>
<feature type="compositionally biased region" description="Polar residues" evidence="1">
    <location>
        <begin position="41"/>
        <end position="52"/>
    </location>
</feature>
<dbReference type="InterPro" id="IPR033413">
    <property type="entry name" value="DUF5117"/>
</dbReference>
<organism evidence="4">
    <name type="scientific">hydrothermal vent metagenome</name>
    <dbReference type="NCBI Taxonomy" id="652676"/>
    <lineage>
        <taxon>unclassified sequences</taxon>
        <taxon>metagenomes</taxon>
        <taxon>ecological metagenomes</taxon>
    </lineage>
</organism>
<evidence type="ECO:0000256" key="1">
    <source>
        <dbReference type="SAM" id="MobiDB-lite"/>
    </source>
</evidence>
<dbReference type="EMBL" id="UOGK01000562">
    <property type="protein sequence ID" value="VAX41563.1"/>
    <property type="molecule type" value="Genomic_DNA"/>
</dbReference>
<dbReference type="AlphaFoldDB" id="A0A3B1DWY5"/>
<dbReference type="InterPro" id="IPR034032">
    <property type="entry name" value="Zn_MMP-like_bac"/>
</dbReference>
<dbReference type="InterPro" id="IPR032534">
    <property type="entry name" value="EcxA_zinc-bd"/>
</dbReference>
<evidence type="ECO:0000259" key="3">
    <source>
        <dbReference type="Pfam" id="PF17148"/>
    </source>
</evidence>
<evidence type="ECO:0008006" key="5">
    <source>
        <dbReference type="Google" id="ProtNLM"/>
    </source>
</evidence>
<feature type="region of interest" description="Disordered" evidence="1">
    <location>
        <begin position="31"/>
        <end position="52"/>
    </location>
</feature>
<dbReference type="InterPro" id="IPR024079">
    <property type="entry name" value="MetalloPept_cat_dom_sf"/>
</dbReference>
<dbReference type="Pfam" id="PF16313">
    <property type="entry name" value="DUF4953"/>
    <property type="match status" value="1"/>
</dbReference>
<evidence type="ECO:0000313" key="4">
    <source>
        <dbReference type="EMBL" id="VAX41563.1"/>
    </source>
</evidence>
<gene>
    <name evidence="4" type="ORF">MNBD_PLANCTO03-896</name>
</gene>
<sequence length="1060" mass="117600">MKTGDLIKRLAILAAGGAFVFGAVAAQMQHTDQNDPPLGTNPGQGQNGATPDTIQMPPQFAAMMAAQAGGNGKADDKDKLPPFSEVSKGFRKVVSTADGSASLYNIWVRDKDGQMLAELPRGFERQFHFMAMTVAGGDLWAGLQSGDRYFYWKRYDKRVAMIAPNMSTRTTGDQESKASVENIFTDRVILDLPIVAMGPSGQPVIDLDGLLVGNAQKFFGGRAAGLNSRLVEVKSAKAFPQNIEVAVEGPVGGGNIRTFHYSISVIPDNTGYKPRMADTRVGYFTTSYRDLGKFNNDEKWVRYVNRWKVEKADSKLSLSPPKEPIVFYIEHTVPVRYRRFVREGVLQWNKAFEKVGIADAIEVYYQDKSTGAHMDKDPEDRRYNFIRWLSNDISTAIGPSRVNPKTGQILDADVVLTDGWIRAFWYQYNKTLPDIAMDGMGPDALAWLEANPSWDPRVRMASPAERDHMLAQRAQRGVLAYGGHPIAGGDPLLMGDDEFDGLTDRVSQHNGLCMASNGMAMDLAVARMSWEMFQSLGQDNEDMAKQDPPEAGEIPSEIMELLKEKLASGELPDNLPPEIMAMLEPTTEAEPPATPAQPEGDEETDDTDEGNDEPDDELIDGVPEWYVGPMLTELVAHEVGHTLGLRHNFAGSSMYTLEEINSEEFKGKKAWSTSVMDYNPHNINIEAGEVQGDYAVIDIGSYDMWAIQYGYTSTDKDAAEIASQASRPEHRYATDEDTWGPDPIARRYDLGANPVEYAREQVKLSKTLRENLLDRFVKEGDTWAKARQGYLVTLGMQVRGVSMMANWLGGAYVYRDHKGDPDGRAPIEVVSAEKQREALKFVIDVTFYDKAYGLTPELLQYMTVDKWFDDGGIRGVMEDATWPVHDRILGIQASALTNLMNPVTLQRVYDNEFRVAAEEDALTLAELMDTITAAAWTEVNGTPDKKFTAREPMISSLRRNLQREHLERLIDLSNAGDNGAAAFRPISDLATHTLRTLSARMGSAIEGSGAKKIDPYTLSHLTECKARVDRVLDAAYIANASDMRPPSRGFRFFGQDAEQE</sequence>
<dbReference type="PANTHER" id="PTHR38478:SF1">
    <property type="entry name" value="ZINC DEPENDENT METALLOPROTEASE DOMAIN LIPOPROTEIN"/>
    <property type="match status" value="1"/>
</dbReference>
<name>A0A3B1DWY5_9ZZZZ</name>
<feature type="region of interest" description="Disordered" evidence="1">
    <location>
        <begin position="588"/>
        <end position="621"/>
    </location>
</feature>
<dbReference type="SUPFAM" id="SSF55486">
    <property type="entry name" value="Metalloproteases ('zincins'), catalytic domain"/>
    <property type="match status" value="1"/>
</dbReference>
<dbReference type="PANTHER" id="PTHR38478">
    <property type="entry name" value="PEPTIDASE M1A AND M12B"/>
    <property type="match status" value="1"/>
</dbReference>
<dbReference type="Gene3D" id="3.40.390.10">
    <property type="entry name" value="Collagenase (Catalytic Domain)"/>
    <property type="match status" value="1"/>
</dbReference>
<reference evidence="4" key="1">
    <citation type="submission" date="2018-06" db="EMBL/GenBank/DDBJ databases">
        <authorList>
            <person name="Zhirakovskaya E."/>
        </authorList>
    </citation>
    <scope>NUCLEOTIDE SEQUENCE</scope>
</reference>
<feature type="domain" description="DUF5117" evidence="3">
    <location>
        <begin position="144"/>
        <end position="311"/>
    </location>
</feature>
<proteinExistence type="predicted"/>
<evidence type="ECO:0000259" key="2">
    <source>
        <dbReference type="Pfam" id="PF16313"/>
    </source>
</evidence>